<comment type="caution">
    <text evidence="4">The sequence shown here is derived from an EMBL/GenBank/DDBJ whole genome shotgun (WGS) entry which is preliminary data.</text>
</comment>
<evidence type="ECO:0000313" key="4">
    <source>
        <dbReference type="EMBL" id="OYQ38628.1"/>
    </source>
</evidence>
<evidence type="ECO:0000313" key="5">
    <source>
        <dbReference type="Proteomes" id="UP000216035"/>
    </source>
</evidence>
<dbReference type="RefSeq" id="WP_094487509.1">
    <property type="nucleotide sequence ID" value="NZ_NOXX01000226.1"/>
</dbReference>
<feature type="signal peptide" evidence="2">
    <location>
        <begin position="1"/>
        <end position="18"/>
    </location>
</feature>
<keyword evidence="1 2" id="KW-0732">Signal</keyword>
<gene>
    <name evidence="4" type="ORF">CHX27_14670</name>
</gene>
<dbReference type="OrthoDB" id="975117at2"/>
<organism evidence="4 5">
    <name type="scientific">Flavobacterium aurantiibacter</name>
    <dbReference type="NCBI Taxonomy" id="2023067"/>
    <lineage>
        <taxon>Bacteria</taxon>
        <taxon>Pseudomonadati</taxon>
        <taxon>Bacteroidota</taxon>
        <taxon>Flavobacteriia</taxon>
        <taxon>Flavobacteriales</taxon>
        <taxon>Flavobacteriaceae</taxon>
        <taxon>Flavobacterium</taxon>
    </lineage>
</organism>
<sequence length="1066" mass="113194">MKKIYVFIAMLFTALTFGQVTSVAIVGEAAGGWPNEPGNPGPTDVHQMVSTDGVNWTYENLVLTTANSPTGVEGGIKFRANNAWTITWGVLEFPAGTAVNNGQNIQTVGGVYNVTFNSNTGAYTFVPTANFPSVGILGTALGGFDVADTDLATTDGINYYLTYTQFSAGQVKFRLDNALDTNYGGTTFPNGTATINGANINVPAGLYKVYFNLQTGEYSFTLPSIGMIGTATGATNGFDGPDINLTTTDGINYTLYNYPFVDGLLKFRQDDSWSLNWGADAFPTGVGTQNGPNIPVSESDYTVNFNRITGAYSFETPIPALNVGIIGTAVSASGFDGDDVNMTTTDGITYVLENYTFTNGEAKFRLDDAWVTSYGGPNFPNGFAQNPGVNIPVTAGVYTVKFYSTNLQYEFIGTPTHPTVGILGTAVNANGFAGPDVNLVTTDGETYTLSNYTFTNGLAKFRLNDAWDTNWGSTLFPEGIGNQGGDNIPVIAGTYNVTFTRSTGAYQFAAVGEFPSIGLIGSALDGTLTSDTDLNLTTTNGIIYTLPETTFLAGTVKFRQNDAWTVNWGATGFPNGVGVQDGGDIPVPAGTYSVTFNRLTGAYDFAGAGFPLIELLGDGFINWNTPVAMATTNGVNYTLNARNFVGGPVKFREGGNWNGNNWGSADFPTGTGVQGGPDIPVVANRYNVDFNRSTGAYDFKFVEIGIVGPAVAGWDGPDGFLATTDGINYQASGADLTAGQLKFRENANWAVNWGSADFPSGIGTQDGPEINIPETGSYTITFNRITGAYTFELENVTPQISVQIAGAGLLEQESSIMMTTTDNVSFSSKAIAFVGGPVRFVVNNGPGSGDFSSDTFPSGIAVLNGPNIPTTENVFNVNYNLSTKAYSFDFVEISLIGSAVSETSGNDLLFISTDGINYTREAVVLVNGSLYFRQNQTDETKWGNGTFPQGTANLAGSEFPVEEGTYNVSFNRLTGAFNFEIPASVGEFNKANIKTYPNPSNNSWTIDAASTQIKSVSVFDITGKLVYEAQVNDVQAKVNASNLPIGMYFAKISTEIGSYTAKLVRN</sequence>
<dbReference type="Pfam" id="PF18962">
    <property type="entry name" value="Por_Secre_tail"/>
    <property type="match status" value="1"/>
</dbReference>
<dbReference type="Gene3D" id="2.60.40.3620">
    <property type="match status" value="5"/>
</dbReference>
<proteinExistence type="predicted"/>
<accession>A0A255ZAW5</accession>
<reference evidence="4 5" key="1">
    <citation type="submission" date="2017-07" db="EMBL/GenBank/DDBJ databases">
        <title>Flavobacterium cyanobacteriorum sp. nov., isolated from cyanobacterial aggregates in a eutrophic lake.</title>
        <authorList>
            <person name="Cai H."/>
        </authorList>
    </citation>
    <scope>NUCLEOTIDE SEQUENCE [LARGE SCALE GENOMIC DNA]</scope>
    <source>
        <strain evidence="4 5">TH167</strain>
    </source>
</reference>
<dbReference type="AlphaFoldDB" id="A0A255ZAW5"/>
<evidence type="ECO:0000256" key="1">
    <source>
        <dbReference type="ARBA" id="ARBA00022729"/>
    </source>
</evidence>
<dbReference type="EMBL" id="NOXX01000226">
    <property type="protein sequence ID" value="OYQ38628.1"/>
    <property type="molecule type" value="Genomic_DNA"/>
</dbReference>
<dbReference type="Proteomes" id="UP000216035">
    <property type="component" value="Unassembled WGS sequence"/>
</dbReference>
<dbReference type="InterPro" id="IPR026444">
    <property type="entry name" value="Secre_tail"/>
</dbReference>
<dbReference type="NCBIfam" id="TIGR04183">
    <property type="entry name" value="Por_Secre_tail"/>
    <property type="match status" value="1"/>
</dbReference>
<keyword evidence="5" id="KW-1185">Reference proteome</keyword>
<protein>
    <recommendedName>
        <fullName evidence="3">Secretion system C-terminal sorting domain-containing protein</fullName>
    </recommendedName>
</protein>
<feature type="chain" id="PRO_5012852642" description="Secretion system C-terminal sorting domain-containing protein" evidence="2">
    <location>
        <begin position="19"/>
        <end position="1066"/>
    </location>
</feature>
<evidence type="ECO:0000256" key="2">
    <source>
        <dbReference type="SAM" id="SignalP"/>
    </source>
</evidence>
<name>A0A255ZAW5_9FLAO</name>
<feature type="domain" description="Secretion system C-terminal sorting" evidence="3">
    <location>
        <begin position="996"/>
        <end position="1064"/>
    </location>
</feature>
<evidence type="ECO:0000259" key="3">
    <source>
        <dbReference type="Pfam" id="PF18962"/>
    </source>
</evidence>